<dbReference type="GO" id="GO:0015250">
    <property type="term" value="F:water channel activity"/>
    <property type="evidence" value="ECO:0007669"/>
    <property type="project" value="TreeGrafter"/>
</dbReference>
<feature type="transmembrane region" description="Helical" evidence="11">
    <location>
        <begin position="226"/>
        <end position="248"/>
    </location>
</feature>
<feature type="transmembrane region" description="Helical" evidence="11">
    <location>
        <begin position="57"/>
        <end position="77"/>
    </location>
</feature>
<accession>A0A1X6XNA1</accession>
<dbReference type="InterPro" id="IPR034294">
    <property type="entry name" value="Aquaporin_transptr"/>
</dbReference>
<evidence type="ECO:0000256" key="3">
    <source>
        <dbReference type="ARBA" id="ARBA00022448"/>
    </source>
</evidence>
<protein>
    <submittedName>
        <fullName evidence="12">Aquaporin Z</fullName>
    </submittedName>
</protein>
<comment type="similarity">
    <text evidence="2 10">Belongs to the MIP/aquaporin (TC 1.A.8) family.</text>
</comment>
<evidence type="ECO:0000256" key="9">
    <source>
        <dbReference type="ARBA" id="ARBA00023136"/>
    </source>
</evidence>
<dbReference type="RefSeq" id="WP_256970407.1">
    <property type="nucleotide sequence ID" value="NZ_FWFF01000020.1"/>
</dbReference>
<evidence type="ECO:0000256" key="4">
    <source>
        <dbReference type="ARBA" id="ARBA00022475"/>
    </source>
</evidence>
<dbReference type="FunFam" id="1.20.1080.10:FF:000007">
    <property type="entry name" value="Aquaporin Z"/>
    <property type="match status" value="1"/>
</dbReference>
<dbReference type="EMBL" id="FWFF01000020">
    <property type="protein sequence ID" value="SLN00751.1"/>
    <property type="molecule type" value="Genomic_DNA"/>
</dbReference>
<reference evidence="13" key="1">
    <citation type="submission" date="2017-02" db="EMBL/GenBank/DDBJ databases">
        <authorList>
            <person name="Dridi B."/>
        </authorList>
    </citation>
    <scope>NUCLEOTIDE SEQUENCE [LARGE SCALE GENOMIC DNA]</scope>
    <source>
        <strain evidence="13">B Co 03.10</strain>
    </source>
</reference>
<dbReference type="SUPFAM" id="SSF81338">
    <property type="entry name" value="Aquaporin-like"/>
    <property type="match status" value="1"/>
</dbReference>
<dbReference type="PRINTS" id="PR00783">
    <property type="entry name" value="MINTRINSICP"/>
</dbReference>
<evidence type="ECO:0000256" key="1">
    <source>
        <dbReference type="ARBA" id="ARBA00004651"/>
    </source>
</evidence>
<name>A0A1X6XNA1_9MICO</name>
<keyword evidence="8 11" id="KW-1133">Transmembrane helix</keyword>
<sequence>MSAEHTHTAPAPPAPLIPMCARLWAEFLGTFWLVLGGCGAAVLAAKVIDGDGVQMGIGFLGVALAFGLTVVTGAYALGHLSGGHFNPAVTLGALCGGRIEGSAVAPYMLVQVIGGAIAATVIYVVASGQEGFAIDTAAAGSFATNGFGDLSPGGYSLLACLVIEVVLTAVFLWVILGATDDRAPAGFAPLAIGLSLTLIHLIAIPVTNTSVNPARSLAMALYNPAALGQVWLFIVAPFIGAAIAGLTYKMLTAAKA</sequence>
<proteinExistence type="inferred from homology"/>
<dbReference type="CDD" id="cd00333">
    <property type="entry name" value="MIP"/>
    <property type="match status" value="1"/>
</dbReference>
<dbReference type="InterPro" id="IPR023271">
    <property type="entry name" value="Aquaporin-like"/>
</dbReference>
<evidence type="ECO:0000313" key="12">
    <source>
        <dbReference type="EMBL" id="SLN00751.1"/>
    </source>
</evidence>
<dbReference type="AlphaFoldDB" id="A0A1X6XNA1"/>
<organism evidence="12 13">
    <name type="scientific">Brevibacterium yomogidense</name>
    <dbReference type="NCBI Taxonomy" id="946573"/>
    <lineage>
        <taxon>Bacteria</taxon>
        <taxon>Bacillati</taxon>
        <taxon>Actinomycetota</taxon>
        <taxon>Actinomycetes</taxon>
        <taxon>Micrococcales</taxon>
        <taxon>Brevibacteriaceae</taxon>
        <taxon>Brevibacterium</taxon>
    </lineage>
</organism>
<evidence type="ECO:0000313" key="13">
    <source>
        <dbReference type="Proteomes" id="UP000196581"/>
    </source>
</evidence>
<dbReference type="InterPro" id="IPR022357">
    <property type="entry name" value="MIP_CS"/>
</dbReference>
<dbReference type="Proteomes" id="UP000196581">
    <property type="component" value="Unassembled WGS sequence"/>
</dbReference>
<keyword evidence="13" id="KW-1185">Reference proteome</keyword>
<feature type="transmembrane region" description="Helical" evidence="11">
    <location>
        <begin position="187"/>
        <end position="206"/>
    </location>
</feature>
<evidence type="ECO:0000256" key="7">
    <source>
        <dbReference type="ARBA" id="ARBA00022737"/>
    </source>
</evidence>
<dbReference type="NCBIfam" id="TIGR00861">
    <property type="entry name" value="MIP"/>
    <property type="match status" value="1"/>
</dbReference>
<keyword evidence="3 10" id="KW-0813">Transport</keyword>
<evidence type="ECO:0000256" key="11">
    <source>
        <dbReference type="SAM" id="Phobius"/>
    </source>
</evidence>
<evidence type="ECO:0000256" key="6">
    <source>
        <dbReference type="ARBA" id="ARBA00022692"/>
    </source>
</evidence>
<dbReference type="PANTHER" id="PTHR19139">
    <property type="entry name" value="AQUAPORIN TRANSPORTER"/>
    <property type="match status" value="1"/>
</dbReference>
<dbReference type="Pfam" id="PF00230">
    <property type="entry name" value="MIP"/>
    <property type="match status" value="1"/>
</dbReference>
<feature type="transmembrane region" description="Helical" evidence="11">
    <location>
        <begin position="23"/>
        <end position="45"/>
    </location>
</feature>
<keyword evidence="9 11" id="KW-0472">Membrane</keyword>
<evidence type="ECO:0000256" key="2">
    <source>
        <dbReference type="ARBA" id="ARBA00006175"/>
    </source>
</evidence>
<keyword evidence="6 10" id="KW-0812">Transmembrane</keyword>
<gene>
    <name evidence="12" type="ORF">FM105_13430</name>
</gene>
<dbReference type="InterPro" id="IPR000425">
    <property type="entry name" value="MIP"/>
</dbReference>
<dbReference type="Gene3D" id="1.20.1080.10">
    <property type="entry name" value="Glycerol uptake facilitator protein"/>
    <property type="match status" value="1"/>
</dbReference>
<feature type="transmembrane region" description="Helical" evidence="11">
    <location>
        <begin position="155"/>
        <end position="175"/>
    </location>
</feature>
<evidence type="ECO:0000256" key="5">
    <source>
        <dbReference type="ARBA" id="ARBA00022519"/>
    </source>
</evidence>
<keyword evidence="7" id="KW-0677">Repeat</keyword>
<comment type="subcellular location">
    <subcellularLocation>
        <location evidence="1">Cell membrane</location>
        <topology evidence="1">Multi-pass membrane protein</topology>
    </subcellularLocation>
</comment>
<dbReference type="PANTHER" id="PTHR19139:SF199">
    <property type="entry name" value="MIP17260P"/>
    <property type="match status" value="1"/>
</dbReference>
<dbReference type="NCBIfam" id="NF003838">
    <property type="entry name" value="PRK05420.1"/>
    <property type="match status" value="1"/>
</dbReference>
<evidence type="ECO:0000256" key="8">
    <source>
        <dbReference type="ARBA" id="ARBA00022989"/>
    </source>
</evidence>
<keyword evidence="5" id="KW-0997">Cell inner membrane</keyword>
<dbReference type="PROSITE" id="PS00221">
    <property type="entry name" value="MIP"/>
    <property type="match status" value="1"/>
</dbReference>
<keyword evidence="4" id="KW-1003">Cell membrane</keyword>
<dbReference type="GO" id="GO:0005886">
    <property type="term" value="C:plasma membrane"/>
    <property type="evidence" value="ECO:0007669"/>
    <property type="project" value="UniProtKB-SubCell"/>
</dbReference>
<evidence type="ECO:0000256" key="10">
    <source>
        <dbReference type="RuleBase" id="RU000477"/>
    </source>
</evidence>